<accession>A0ABY3CF01</accession>
<sequence length="295" mass="33382">MVNKSANLAIITNNTFEATKAINLDNYDISSALQTTLEFNELIAIFSSKISHKIPHSAYVYINKEFDLEVRSGVFTRHSCNYALKVEQQQLGELRLMRNHRFSDTDLQLLETLLCCLIYPLKNATLFHQALKMAYTDPLTQTHNRTSFNDAIKREMSLAVRNNKSLSMIFFDIDHFKSINDGHGHECGDVALKLSAKWIKENLRESDIIFRYGGEEFVILLSDTDANGAELLAERIRSSIESHTIAYGMETIKITASLGTSTLRDNDTAESFIQRADKAMYTAKNKGRNQVVAGR</sequence>
<keyword evidence="4" id="KW-1185">Reference proteome</keyword>
<dbReference type="RefSeq" id="WP_127026767.1">
    <property type="nucleotide sequence ID" value="NZ_RYFG02000025.1"/>
</dbReference>
<name>A0ABY3CF01_9GAMM</name>
<evidence type="ECO:0000259" key="2">
    <source>
        <dbReference type="PROSITE" id="PS50887"/>
    </source>
</evidence>
<evidence type="ECO:0000313" key="4">
    <source>
        <dbReference type="Proteomes" id="UP000733744"/>
    </source>
</evidence>
<reference evidence="3 4" key="1">
    <citation type="journal article" date="2019" name="Antonie Van Leeuwenhoek">
        <title>Description of 'Ca. Methylobacter oryzae' KRF1, a novel species from the environmentally important Methylobacter clade 2.</title>
        <authorList>
            <person name="Khatri K."/>
            <person name="Mohite J.A."/>
            <person name="Pandit P.S."/>
            <person name="Bahulikar R."/>
            <person name="Rahalkar M.C."/>
        </authorList>
    </citation>
    <scope>NUCLEOTIDE SEQUENCE [LARGE SCALE GENOMIC DNA]</scope>
    <source>
        <strain evidence="3 4">KRF1</strain>
    </source>
</reference>
<evidence type="ECO:0000313" key="3">
    <source>
        <dbReference type="EMBL" id="TRX00673.1"/>
    </source>
</evidence>
<dbReference type="PROSITE" id="PS50887">
    <property type="entry name" value="GGDEF"/>
    <property type="match status" value="1"/>
</dbReference>
<dbReference type="InterPro" id="IPR043128">
    <property type="entry name" value="Rev_trsase/Diguanyl_cyclase"/>
</dbReference>
<dbReference type="EC" id="2.7.7.65" evidence="1"/>
<dbReference type="PANTHER" id="PTHR45138">
    <property type="entry name" value="REGULATORY COMPONENTS OF SENSORY TRANSDUCTION SYSTEM"/>
    <property type="match status" value="1"/>
</dbReference>
<dbReference type="SUPFAM" id="SSF55073">
    <property type="entry name" value="Nucleotide cyclase"/>
    <property type="match status" value="1"/>
</dbReference>
<comment type="caution">
    <text evidence="3">The sequence shown here is derived from an EMBL/GenBank/DDBJ whole genome shotgun (WGS) entry which is preliminary data.</text>
</comment>
<dbReference type="EMBL" id="RYFG02000025">
    <property type="protein sequence ID" value="TRX00673.1"/>
    <property type="molecule type" value="Genomic_DNA"/>
</dbReference>
<proteinExistence type="predicted"/>
<evidence type="ECO:0000256" key="1">
    <source>
        <dbReference type="ARBA" id="ARBA00012528"/>
    </source>
</evidence>
<dbReference type="InterPro" id="IPR000160">
    <property type="entry name" value="GGDEF_dom"/>
</dbReference>
<organism evidence="3 4">
    <name type="scientific">Candidatus Methylobacter oryzae</name>
    <dbReference type="NCBI Taxonomy" id="2497749"/>
    <lineage>
        <taxon>Bacteria</taxon>
        <taxon>Pseudomonadati</taxon>
        <taxon>Pseudomonadota</taxon>
        <taxon>Gammaproteobacteria</taxon>
        <taxon>Methylococcales</taxon>
        <taxon>Methylococcaceae</taxon>
        <taxon>Methylobacter</taxon>
    </lineage>
</organism>
<dbReference type="InterPro" id="IPR029787">
    <property type="entry name" value="Nucleotide_cyclase"/>
</dbReference>
<dbReference type="SMART" id="SM00267">
    <property type="entry name" value="GGDEF"/>
    <property type="match status" value="1"/>
</dbReference>
<dbReference type="PANTHER" id="PTHR45138:SF6">
    <property type="entry name" value="DIGUANYLATE CYCLASE DGCN"/>
    <property type="match status" value="1"/>
</dbReference>
<dbReference type="NCBIfam" id="TIGR00254">
    <property type="entry name" value="GGDEF"/>
    <property type="match status" value="1"/>
</dbReference>
<feature type="domain" description="GGDEF" evidence="2">
    <location>
        <begin position="164"/>
        <end position="295"/>
    </location>
</feature>
<protein>
    <recommendedName>
        <fullName evidence="1">diguanylate cyclase</fullName>
        <ecNumber evidence="1">2.7.7.65</ecNumber>
    </recommendedName>
</protein>
<dbReference type="Pfam" id="PF00990">
    <property type="entry name" value="GGDEF"/>
    <property type="match status" value="1"/>
</dbReference>
<dbReference type="Gene3D" id="3.30.70.270">
    <property type="match status" value="1"/>
</dbReference>
<dbReference type="InterPro" id="IPR050469">
    <property type="entry name" value="Diguanylate_Cyclase"/>
</dbReference>
<gene>
    <name evidence="3" type="ORF">EKO24_004955</name>
</gene>
<dbReference type="Proteomes" id="UP000733744">
    <property type="component" value="Unassembled WGS sequence"/>
</dbReference>
<dbReference type="CDD" id="cd01949">
    <property type="entry name" value="GGDEF"/>
    <property type="match status" value="1"/>
</dbReference>